<accession>A0A845GH31</accession>
<dbReference type="InterPro" id="IPR051928">
    <property type="entry name" value="NorD/CobT"/>
</dbReference>
<dbReference type="EMBL" id="WWCX01000001">
    <property type="protein sequence ID" value="MYM92732.1"/>
    <property type="molecule type" value="Genomic_DNA"/>
</dbReference>
<feature type="compositionally biased region" description="Low complexity" evidence="1">
    <location>
        <begin position="333"/>
        <end position="353"/>
    </location>
</feature>
<dbReference type="PANTHER" id="PTHR41248:SF1">
    <property type="entry name" value="NORD PROTEIN"/>
    <property type="match status" value="1"/>
</dbReference>
<evidence type="ECO:0000259" key="2">
    <source>
        <dbReference type="PROSITE" id="PS50234"/>
    </source>
</evidence>
<dbReference type="InterPro" id="IPR002035">
    <property type="entry name" value="VWF_A"/>
</dbReference>
<feature type="domain" description="VWFA" evidence="2">
    <location>
        <begin position="486"/>
        <end position="667"/>
    </location>
</feature>
<organism evidence="3 4">
    <name type="scientific">Duganella vulcania</name>
    <dbReference type="NCBI Taxonomy" id="2692166"/>
    <lineage>
        <taxon>Bacteria</taxon>
        <taxon>Pseudomonadati</taxon>
        <taxon>Pseudomonadota</taxon>
        <taxon>Betaproteobacteria</taxon>
        <taxon>Burkholderiales</taxon>
        <taxon>Oxalobacteraceae</taxon>
        <taxon>Telluria group</taxon>
        <taxon>Duganella</taxon>
    </lineage>
</organism>
<sequence length="667" mass="69966">MQLLGFDSGSFRPDDFVKSMPIFAAMLTASDRYRRWVVGGEVASSDGDTIHLPGIKMKSPREAAAFLGYALHELSHRWTDFEIFKQTTTPFHQWLTNALEDVYTDKKQHVVHPGAKPILDQLAGYMVEEGLEPQPDVSMPHTQLIQCYIQYRLRNSVLGEEAYGQIADEAERLVSKILPAGVLAKLRALMFEVANCDDSWAVLEVSKSILGMFEDAKEQDPPTPADGSAGADGASDTGGTDGADGSADAGGTDGADGSADAGGTDGADGSAGADGAAGSDGTAGSDGADGSVASQETSVGLGAGAMGDLADGSRGQGGDGSANAGAGAGSGGADDQVGAASPAASQADGAPGSEVGDYRSVIANLLQMTSEEAMKGIGDQMKDMVNGIAQEQLATGEFDPSLWYTPSDSVVQDDPSVSGIAEMDRVSGSVNALRVRLNALLQARTRSTVSYKDSGRKLAVARLSRLSYGDSRVFKVKSRGIDIDTAVLTLGDRSVSMKKVVGNGRSRLDFALDVLLALSMALDSIKGIQHSVAAFPGADDWVDGRQQSTIDVLKRWREPTKQVVTRYNRVKPSGGTPAHIALVWAGQELMKVRAARKIIFMATDGEPDEPGAVRDAVHDLRRLGVEVIGVGLGVDVSHLFDAFVRVDAIDELAGAVFGLMRDRLLAA</sequence>
<dbReference type="InterPro" id="IPR036465">
    <property type="entry name" value="vWFA_dom_sf"/>
</dbReference>
<dbReference type="Proteomes" id="UP000447355">
    <property type="component" value="Unassembled WGS sequence"/>
</dbReference>
<proteinExistence type="predicted"/>
<name>A0A845GH31_9BURK</name>
<dbReference type="RefSeq" id="WP_161081990.1">
    <property type="nucleotide sequence ID" value="NZ_WWCX01000001.1"/>
</dbReference>
<evidence type="ECO:0000256" key="1">
    <source>
        <dbReference type="SAM" id="MobiDB-lite"/>
    </source>
</evidence>
<dbReference type="PROSITE" id="PS50234">
    <property type="entry name" value="VWFA"/>
    <property type="match status" value="1"/>
</dbReference>
<feature type="compositionally biased region" description="Gly residues" evidence="1">
    <location>
        <begin position="314"/>
        <end position="332"/>
    </location>
</feature>
<protein>
    <recommendedName>
        <fullName evidence="2">VWFA domain-containing protein</fullName>
    </recommendedName>
</protein>
<evidence type="ECO:0000313" key="4">
    <source>
        <dbReference type="Proteomes" id="UP000447355"/>
    </source>
</evidence>
<dbReference type="SUPFAM" id="SSF53300">
    <property type="entry name" value="vWA-like"/>
    <property type="match status" value="1"/>
</dbReference>
<dbReference type="PANTHER" id="PTHR41248">
    <property type="entry name" value="NORD PROTEIN"/>
    <property type="match status" value="1"/>
</dbReference>
<comment type="caution">
    <text evidence="3">The sequence shown here is derived from an EMBL/GenBank/DDBJ whole genome shotgun (WGS) entry which is preliminary data.</text>
</comment>
<reference evidence="3" key="1">
    <citation type="submission" date="2019-12" db="EMBL/GenBank/DDBJ databases">
        <title>Novel species isolated from a subtropical stream in China.</title>
        <authorList>
            <person name="Lu H."/>
        </authorList>
    </citation>
    <scope>NUCLEOTIDE SEQUENCE [LARGE SCALE GENOMIC DNA]</scope>
    <source>
        <strain evidence="3">FT81W</strain>
    </source>
</reference>
<dbReference type="Gene3D" id="3.40.50.410">
    <property type="entry name" value="von Willebrand factor, type A domain"/>
    <property type="match status" value="1"/>
</dbReference>
<evidence type="ECO:0000313" key="3">
    <source>
        <dbReference type="EMBL" id="MYM92732.1"/>
    </source>
</evidence>
<dbReference type="AlphaFoldDB" id="A0A845GH31"/>
<feature type="compositionally biased region" description="Low complexity" evidence="1">
    <location>
        <begin position="225"/>
        <end position="291"/>
    </location>
</feature>
<gene>
    <name evidence="3" type="ORF">GTP90_02520</name>
</gene>
<feature type="region of interest" description="Disordered" evidence="1">
    <location>
        <begin position="216"/>
        <end position="355"/>
    </location>
</feature>